<keyword evidence="1" id="KW-0285">Flavoprotein</keyword>
<comment type="caution">
    <text evidence="5">The sequence shown here is derived from an EMBL/GenBank/DDBJ whole genome shotgun (WGS) entry which is preliminary data.</text>
</comment>
<accession>A0ABT0DZM1</accession>
<dbReference type="Pfam" id="PF00743">
    <property type="entry name" value="FMO-like"/>
    <property type="match status" value="1"/>
</dbReference>
<sequence>MDMRTTTLPNMLDSGSRPLPLADGPELREALKAANLQTLLMVYVHLTHDESMLETFKVHIHPPYTNPDYVMPQDCIDDLHEKLVHVLTTPGAAKSEDPPIELMQKMMSVGVGEPVTDEFVPMVMEQGGFHRSPVRKELSERTPPPAGFKVLVIGAGLTGILAGIELERAGYEHVIIEKNEEVGGTWWKNRYPGVGVDTPSHFYSYSFEISPEWNHYHPHGADMREYFRAVADKYDVRRNIRFKTMVHSLVFDQDEAVWNVTVEDLNSGKREVIKANAVFNAFGTTDRWVLPDIKGIESFQGIITHSADYDENIDLKGKKVAVIGTGASSAQIVSTIVKEVDELVVFMRTKHWMINNPEVKAEVPEPVKWAMRHIPYYKEWFRFRVFWFAADGLYPNVVKDPSYPEDGIAVSALNEGMRQYALSHMHHKLAGRPDLIEKLTPDFPIFSKRVVMDAGWYDALVQPHTTLETAGIAEILPNGIRTNDGKVYELDIIICATGFNASSLVQDLEIKGRDGHDIAVDWADEEERAYMGTTIPGYPNYFLSTGPNIGPNHAGGLNIVSESQVHYLIECLDEMIARGARTVEVTEEAFLRHNKRIDDQMKHMIWTHPKSKSYYQNSKGRPVGPWPFRLVDMWNELQKPVLEDYKFD</sequence>
<evidence type="ECO:0000313" key="5">
    <source>
        <dbReference type="EMBL" id="MCK0532518.1"/>
    </source>
</evidence>
<dbReference type="PANTHER" id="PTHR42877">
    <property type="entry name" value="L-ORNITHINE N(5)-MONOOXYGENASE-RELATED"/>
    <property type="match status" value="1"/>
</dbReference>
<feature type="region of interest" description="Disordered" evidence="4">
    <location>
        <begin position="1"/>
        <end position="21"/>
    </location>
</feature>
<evidence type="ECO:0000256" key="2">
    <source>
        <dbReference type="ARBA" id="ARBA00022827"/>
    </source>
</evidence>
<dbReference type="Gene3D" id="3.50.50.60">
    <property type="entry name" value="FAD/NAD(P)-binding domain"/>
    <property type="match status" value="2"/>
</dbReference>
<evidence type="ECO:0000256" key="1">
    <source>
        <dbReference type="ARBA" id="ARBA00022630"/>
    </source>
</evidence>
<dbReference type="EMBL" id="JALKHS010000010">
    <property type="protein sequence ID" value="MCK0532518.1"/>
    <property type="molecule type" value="Genomic_DNA"/>
</dbReference>
<dbReference type="RefSeq" id="WP_247232961.1">
    <property type="nucleotide sequence ID" value="NZ_JALKHS010000010.1"/>
</dbReference>
<keyword evidence="6" id="KW-1185">Reference proteome</keyword>
<dbReference type="InterPro" id="IPR020946">
    <property type="entry name" value="Flavin_mOase-like"/>
</dbReference>
<dbReference type="PANTHER" id="PTHR42877:SF4">
    <property type="entry name" value="FAD_NAD(P)-BINDING DOMAIN-CONTAINING PROTEIN-RELATED"/>
    <property type="match status" value="1"/>
</dbReference>
<dbReference type="InterPro" id="IPR051209">
    <property type="entry name" value="FAD-bind_Monooxygenase_sf"/>
</dbReference>
<name>A0ABT0DZM1_9SPHN</name>
<dbReference type="InterPro" id="IPR036188">
    <property type="entry name" value="FAD/NAD-bd_sf"/>
</dbReference>
<dbReference type="SUPFAM" id="SSF51905">
    <property type="entry name" value="FAD/NAD(P)-binding domain"/>
    <property type="match status" value="2"/>
</dbReference>
<proteinExistence type="predicted"/>
<keyword evidence="3" id="KW-0560">Oxidoreductase</keyword>
<evidence type="ECO:0000313" key="6">
    <source>
        <dbReference type="Proteomes" id="UP001203512"/>
    </source>
</evidence>
<dbReference type="Proteomes" id="UP001203512">
    <property type="component" value="Unassembled WGS sequence"/>
</dbReference>
<keyword evidence="2" id="KW-0274">FAD</keyword>
<evidence type="ECO:0000256" key="3">
    <source>
        <dbReference type="ARBA" id="ARBA00023002"/>
    </source>
</evidence>
<organism evidence="5 6">
    <name type="scientific">Sphingobium agri</name>
    <dbReference type="NCBI Taxonomy" id="2933566"/>
    <lineage>
        <taxon>Bacteria</taxon>
        <taxon>Pseudomonadati</taxon>
        <taxon>Pseudomonadota</taxon>
        <taxon>Alphaproteobacteria</taxon>
        <taxon>Sphingomonadales</taxon>
        <taxon>Sphingomonadaceae</taxon>
        <taxon>Sphingobium</taxon>
    </lineage>
</organism>
<gene>
    <name evidence="5" type="ORF">MU848_13085</name>
</gene>
<reference evidence="5 6" key="1">
    <citation type="submission" date="2022-04" db="EMBL/GenBank/DDBJ databases">
        <authorList>
            <person name="Huq M.A."/>
        </authorList>
    </citation>
    <scope>NUCLEOTIDE SEQUENCE [LARGE SCALE GENOMIC DNA]</scope>
    <source>
        <strain evidence="5 6">MAH-33</strain>
    </source>
</reference>
<protein>
    <submittedName>
        <fullName evidence="5">NAD(P)/FAD-dependent oxidoreductase</fullName>
    </submittedName>
</protein>
<evidence type="ECO:0000256" key="4">
    <source>
        <dbReference type="SAM" id="MobiDB-lite"/>
    </source>
</evidence>